<organism evidence="1 2">
    <name type="scientific">Trifolium medium</name>
    <dbReference type="NCBI Taxonomy" id="97028"/>
    <lineage>
        <taxon>Eukaryota</taxon>
        <taxon>Viridiplantae</taxon>
        <taxon>Streptophyta</taxon>
        <taxon>Embryophyta</taxon>
        <taxon>Tracheophyta</taxon>
        <taxon>Spermatophyta</taxon>
        <taxon>Magnoliopsida</taxon>
        <taxon>eudicotyledons</taxon>
        <taxon>Gunneridae</taxon>
        <taxon>Pentapetalae</taxon>
        <taxon>rosids</taxon>
        <taxon>fabids</taxon>
        <taxon>Fabales</taxon>
        <taxon>Fabaceae</taxon>
        <taxon>Papilionoideae</taxon>
        <taxon>50 kb inversion clade</taxon>
        <taxon>NPAAA clade</taxon>
        <taxon>Hologalegina</taxon>
        <taxon>IRL clade</taxon>
        <taxon>Trifolieae</taxon>
        <taxon>Trifolium</taxon>
    </lineage>
</organism>
<protein>
    <submittedName>
        <fullName evidence="1">Uncharacterized protein</fullName>
    </submittedName>
</protein>
<evidence type="ECO:0000313" key="1">
    <source>
        <dbReference type="EMBL" id="MCI39133.1"/>
    </source>
</evidence>
<dbReference type="Proteomes" id="UP000265520">
    <property type="component" value="Unassembled WGS sequence"/>
</dbReference>
<proteinExistence type="predicted"/>
<feature type="non-terminal residue" evidence="1">
    <location>
        <position position="65"/>
    </location>
</feature>
<sequence length="65" mass="7714">MTHKDIFFAINCDQFVTHYEFQFLMQGGCHDPRRMDPWTSQQAAIGWIDVHHLKSDVKGVWTYLD</sequence>
<keyword evidence="2" id="KW-1185">Reference proteome</keyword>
<evidence type="ECO:0000313" key="2">
    <source>
        <dbReference type="Proteomes" id="UP000265520"/>
    </source>
</evidence>
<dbReference type="EMBL" id="LXQA010263966">
    <property type="protein sequence ID" value="MCI39133.1"/>
    <property type="molecule type" value="Genomic_DNA"/>
</dbReference>
<comment type="caution">
    <text evidence="1">The sequence shown here is derived from an EMBL/GenBank/DDBJ whole genome shotgun (WGS) entry which is preliminary data.</text>
</comment>
<reference evidence="1 2" key="1">
    <citation type="journal article" date="2018" name="Front. Plant Sci.">
        <title>Red Clover (Trifolium pratense) and Zigzag Clover (T. medium) - A Picture of Genomic Similarities and Differences.</title>
        <authorList>
            <person name="Dluhosova J."/>
            <person name="Istvanek J."/>
            <person name="Nedelnik J."/>
            <person name="Repkova J."/>
        </authorList>
    </citation>
    <scope>NUCLEOTIDE SEQUENCE [LARGE SCALE GENOMIC DNA]</scope>
    <source>
        <strain evidence="2">cv. 10/8</strain>
        <tissue evidence="1">Leaf</tissue>
    </source>
</reference>
<dbReference type="AlphaFoldDB" id="A0A392RR90"/>
<accession>A0A392RR90</accession>
<name>A0A392RR90_9FABA</name>